<keyword evidence="5" id="KW-0547">Nucleotide-binding</keyword>
<feature type="domain" description="ABC transmembrane type-1" evidence="11">
    <location>
        <begin position="102"/>
        <end position="331"/>
    </location>
</feature>
<evidence type="ECO:0000313" key="13">
    <source>
        <dbReference type="Proteomes" id="UP001152799"/>
    </source>
</evidence>
<dbReference type="SUPFAM" id="SSF52540">
    <property type="entry name" value="P-loop containing nucleoside triphosphate hydrolases"/>
    <property type="match status" value="2"/>
</dbReference>
<evidence type="ECO:0000256" key="7">
    <source>
        <dbReference type="ARBA" id="ARBA00022989"/>
    </source>
</evidence>
<accession>A0A9N9QR25</accession>
<evidence type="ECO:0000259" key="11">
    <source>
        <dbReference type="PROSITE" id="PS50929"/>
    </source>
</evidence>
<dbReference type="InterPro" id="IPR044726">
    <property type="entry name" value="ABCC_6TM_D2"/>
</dbReference>
<dbReference type="PROSITE" id="PS50929">
    <property type="entry name" value="ABC_TM1F"/>
    <property type="match status" value="2"/>
</dbReference>
<evidence type="ECO:0000256" key="2">
    <source>
        <dbReference type="ARBA" id="ARBA00022448"/>
    </source>
</evidence>
<evidence type="ECO:0000256" key="6">
    <source>
        <dbReference type="ARBA" id="ARBA00022840"/>
    </source>
</evidence>
<dbReference type="InterPro" id="IPR011527">
    <property type="entry name" value="ABC1_TM_dom"/>
</dbReference>
<dbReference type="GO" id="GO:0005524">
    <property type="term" value="F:ATP binding"/>
    <property type="evidence" value="ECO:0007669"/>
    <property type="project" value="UniProtKB-KW"/>
</dbReference>
<feature type="domain" description="ABC transporter" evidence="10">
    <location>
        <begin position="400"/>
        <end position="620"/>
    </location>
</feature>
<name>A0A9N9QR25_9CUCU</name>
<dbReference type="Pfam" id="PF00005">
    <property type="entry name" value="ABC_tran"/>
    <property type="match status" value="2"/>
</dbReference>
<dbReference type="InterPro" id="IPR003439">
    <property type="entry name" value="ABC_transporter-like_ATP-bd"/>
</dbReference>
<keyword evidence="8 9" id="KW-0472">Membrane</keyword>
<feature type="transmembrane region" description="Helical" evidence="9">
    <location>
        <begin position="817"/>
        <end position="848"/>
    </location>
</feature>
<dbReference type="PANTHER" id="PTHR24223:SF448">
    <property type="entry name" value="FI20146P1-RELATED"/>
    <property type="match status" value="1"/>
</dbReference>
<feature type="transmembrane region" description="Helical" evidence="9">
    <location>
        <begin position="737"/>
        <end position="757"/>
    </location>
</feature>
<evidence type="ECO:0000256" key="9">
    <source>
        <dbReference type="SAM" id="Phobius"/>
    </source>
</evidence>
<keyword evidence="7 9" id="KW-1133">Transmembrane helix</keyword>
<dbReference type="FunFam" id="1.20.1560.10:FF:000014">
    <property type="entry name" value="Multidrug resistance-associated protein member 4"/>
    <property type="match status" value="1"/>
</dbReference>
<dbReference type="GO" id="GO:0016887">
    <property type="term" value="F:ATP hydrolysis activity"/>
    <property type="evidence" value="ECO:0007669"/>
    <property type="project" value="InterPro"/>
</dbReference>
<dbReference type="PROSITE" id="PS50893">
    <property type="entry name" value="ABC_TRANSPORTER_2"/>
    <property type="match status" value="2"/>
</dbReference>
<keyword evidence="2" id="KW-0813">Transport</keyword>
<dbReference type="InterPro" id="IPR003593">
    <property type="entry name" value="AAA+_ATPase"/>
</dbReference>
<dbReference type="CDD" id="cd18579">
    <property type="entry name" value="ABC_6TM_ABCC_D1"/>
    <property type="match status" value="1"/>
</dbReference>
<dbReference type="PANTHER" id="PTHR24223">
    <property type="entry name" value="ATP-BINDING CASSETTE SUB-FAMILY C"/>
    <property type="match status" value="1"/>
</dbReference>
<dbReference type="SMART" id="SM00382">
    <property type="entry name" value="AAA"/>
    <property type="match status" value="2"/>
</dbReference>
<feature type="transmembrane region" description="Helical" evidence="9">
    <location>
        <begin position="124"/>
        <end position="146"/>
    </location>
</feature>
<feature type="domain" description="ABC transmembrane type-1" evidence="11">
    <location>
        <begin position="676"/>
        <end position="975"/>
    </location>
</feature>
<dbReference type="Gene3D" id="1.20.1560.10">
    <property type="entry name" value="ABC transporter type 1, transmembrane domain"/>
    <property type="match status" value="2"/>
</dbReference>
<evidence type="ECO:0000256" key="1">
    <source>
        <dbReference type="ARBA" id="ARBA00004141"/>
    </source>
</evidence>
<dbReference type="InterPro" id="IPR017871">
    <property type="entry name" value="ABC_transporter-like_CS"/>
</dbReference>
<dbReference type="OrthoDB" id="6500128at2759"/>
<dbReference type="Proteomes" id="UP001152799">
    <property type="component" value="Chromosome 7"/>
</dbReference>
<keyword evidence="6" id="KW-0067">ATP-binding</keyword>
<gene>
    <name evidence="12" type="ORF">CEUTPL_LOCUS11590</name>
</gene>
<dbReference type="FunFam" id="3.40.50.300:FF:000163">
    <property type="entry name" value="Multidrug resistance-associated protein member 4"/>
    <property type="match status" value="1"/>
</dbReference>
<dbReference type="PROSITE" id="PS00211">
    <property type="entry name" value="ABC_TRANSPORTER_1"/>
    <property type="match status" value="1"/>
</dbReference>
<dbReference type="AlphaFoldDB" id="A0A9N9QR25"/>
<dbReference type="Pfam" id="PF00664">
    <property type="entry name" value="ABC_membrane"/>
    <property type="match status" value="2"/>
</dbReference>
<dbReference type="InterPro" id="IPR050173">
    <property type="entry name" value="ABC_transporter_C-like"/>
</dbReference>
<dbReference type="InterPro" id="IPR044746">
    <property type="entry name" value="ABCC_6TM_D1"/>
</dbReference>
<reference evidence="12" key="1">
    <citation type="submission" date="2022-01" db="EMBL/GenBank/DDBJ databases">
        <authorList>
            <person name="King R."/>
        </authorList>
    </citation>
    <scope>NUCLEOTIDE SEQUENCE</scope>
</reference>
<feature type="transmembrane region" description="Helical" evidence="9">
    <location>
        <begin position="664"/>
        <end position="684"/>
    </location>
</feature>
<feature type="transmembrane region" description="Helical" evidence="9">
    <location>
        <begin position="225"/>
        <end position="247"/>
    </location>
</feature>
<dbReference type="SUPFAM" id="SSF90123">
    <property type="entry name" value="ABC transporter transmembrane region"/>
    <property type="match status" value="2"/>
</dbReference>
<feature type="transmembrane region" description="Helical" evidence="9">
    <location>
        <begin position="303"/>
        <end position="334"/>
    </location>
</feature>
<evidence type="ECO:0000256" key="3">
    <source>
        <dbReference type="ARBA" id="ARBA00022692"/>
    </source>
</evidence>
<sequence length="1241" mass="141079">MDSGTSEKRRSNPRERAHLFSFLTFGYTFGLFKRGIKNSLQETDVYAIPDDCDSKRCGDKTEIEWKRNKTILKMLWRRFGLRYSILTGVHLIWTLFNSIVHPYITSKFISYFGQTSKISRNDAYFYGGIVILLAIFHCFWIHNYFMMQFKLELQIKASLTSLIYRKVLKLRPGEISETSMGNIVTILTKDIKLVVHNIWTLSEMAIGTIQTLMVFYLLYARMGPPSTIAMGMLFAGLIVQVFLSRIITKLRLKVGKMADKRLQLTQEALSALRIIKMYTWELFFNQRIYDARKKEMKTTMTAFYLKIVLILIGIMGSKITFPILLICYVALGYATNTELVFYVIGLFKELRHSVGISIPLGLTHSAEFYASLSRISKMLHIEEHSVMVQDSNNKEQKAKIDFKDVTVSVNKDIILKNLTFSITTSGLNIVTGLVGQGKSSLLKAILRDYSTTKGSIIVHGSISYASQDPWLFPSSIKQNILFGQALNHTRYKEVVKICSLEYDFGLLPHGDETIVTDGGMNLSKGQQARVNLARAIYKDSDIYLLDDSLAALDVKVQEDIFNNCIKKFLADKIVLFVSQNPEHFKSASNVILLNRGSIKSISKPSELFTEDIQELIKDKTIMKEVCNEKKMIEIELDGGLGKKKKIYQEEKKEGSVEFSTYFKYFKYGGGMIIFCLIMSLYLGAQFTESYSSKLISKWVDYQQQAYDVVPGSNITTKTNETLSYDQAVERRDKTFNLYAILIFASAVASLVKSYTILRFCRRASIKIHEIMCRCVIGSLMSFLDNHFIGNILNRFSYDLDVIDELFPFIFSEFFRSFISIAGMLILIATVSWIFLLFALGFFATLYILRTLYIPTGRALKRLEAMTRSPLVGHLNASVEGLTTIRAYKAEEVLKDEFDKHQDLANSTYYMVMTTTRAFGYVMDFAGAMFIVFIILVLLFADTKISVGDVGLALTQVMMLTGYLQWAVRQWADLENCMTSVERVLEYTEIQHEEDTQQGAINNWPKDGTLTYDNVTLTYDGESQILKGISFRVNSGEKIGIVGRTGAGKSSIISTLFRLYNYQGKISIDGIDISQVSINFLRKSISIIPQDPIIFEGSVRVNLDPYKIYSDQEVWQVLEKVKVKDLIPTLDDDIISLSLSTGQKQLLSLARAVLRKNKIVVLDEATANMDEESDELVQKLIRDNFSECTVIMIAHRLSTILDCDKVMVMDNGNVAEFDNPRNLLADKSSLFYAMKNQAKENS</sequence>
<protein>
    <submittedName>
        <fullName evidence="12">Uncharacterized protein</fullName>
    </submittedName>
</protein>
<organism evidence="12 13">
    <name type="scientific">Ceutorhynchus assimilis</name>
    <name type="common">cabbage seed weevil</name>
    <dbReference type="NCBI Taxonomy" id="467358"/>
    <lineage>
        <taxon>Eukaryota</taxon>
        <taxon>Metazoa</taxon>
        <taxon>Ecdysozoa</taxon>
        <taxon>Arthropoda</taxon>
        <taxon>Hexapoda</taxon>
        <taxon>Insecta</taxon>
        <taxon>Pterygota</taxon>
        <taxon>Neoptera</taxon>
        <taxon>Endopterygota</taxon>
        <taxon>Coleoptera</taxon>
        <taxon>Polyphaga</taxon>
        <taxon>Cucujiformia</taxon>
        <taxon>Curculionidae</taxon>
        <taxon>Ceutorhynchinae</taxon>
        <taxon>Ceutorhynchus</taxon>
    </lineage>
</organism>
<evidence type="ECO:0000256" key="8">
    <source>
        <dbReference type="ARBA" id="ARBA00023136"/>
    </source>
</evidence>
<evidence type="ECO:0000313" key="12">
    <source>
        <dbReference type="EMBL" id="CAG9771150.1"/>
    </source>
</evidence>
<proteinExistence type="predicted"/>
<feature type="transmembrane region" description="Helical" evidence="9">
    <location>
        <begin position="83"/>
        <end position="104"/>
    </location>
</feature>
<feature type="domain" description="ABC transporter" evidence="10">
    <location>
        <begin position="1009"/>
        <end position="1235"/>
    </location>
</feature>
<dbReference type="InterPro" id="IPR036640">
    <property type="entry name" value="ABC1_TM_sf"/>
</dbReference>
<dbReference type="InterPro" id="IPR027417">
    <property type="entry name" value="P-loop_NTPase"/>
</dbReference>
<dbReference type="CDD" id="cd03244">
    <property type="entry name" value="ABCC_MRP_domain2"/>
    <property type="match status" value="1"/>
</dbReference>
<evidence type="ECO:0000256" key="4">
    <source>
        <dbReference type="ARBA" id="ARBA00022737"/>
    </source>
</evidence>
<dbReference type="EMBL" id="OU892283">
    <property type="protein sequence ID" value="CAG9771150.1"/>
    <property type="molecule type" value="Genomic_DNA"/>
</dbReference>
<keyword evidence="4" id="KW-0677">Repeat</keyword>
<dbReference type="GO" id="GO:0140359">
    <property type="term" value="F:ABC-type transporter activity"/>
    <property type="evidence" value="ECO:0007669"/>
    <property type="project" value="InterPro"/>
</dbReference>
<feature type="transmembrane region" description="Helical" evidence="9">
    <location>
        <begin position="917"/>
        <end position="939"/>
    </location>
</feature>
<feature type="transmembrane region" description="Helical" evidence="9">
    <location>
        <begin position="198"/>
        <end position="219"/>
    </location>
</feature>
<dbReference type="CDD" id="cd18580">
    <property type="entry name" value="ABC_6TM_ABCC_D2"/>
    <property type="match status" value="1"/>
</dbReference>
<keyword evidence="3 9" id="KW-0812">Transmembrane</keyword>
<keyword evidence="13" id="KW-1185">Reference proteome</keyword>
<dbReference type="FunFam" id="3.40.50.300:FF:000973">
    <property type="entry name" value="Multidrug resistance-associated protein 4"/>
    <property type="match status" value="1"/>
</dbReference>
<dbReference type="Gene3D" id="3.40.50.300">
    <property type="entry name" value="P-loop containing nucleotide triphosphate hydrolases"/>
    <property type="match status" value="2"/>
</dbReference>
<dbReference type="GO" id="GO:0016020">
    <property type="term" value="C:membrane"/>
    <property type="evidence" value="ECO:0007669"/>
    <property type="project" value="UniProtKB-SubCell"/>
</dbReference>
<evidence type="ECO:0000256" key="5">
    <source>
        <dbReference type="ARBA" id="ARBA00022741"/>
    </source>
</evidence>
<comment type="subcellular location">
    <subcellularLocation>
        <location evidence="1">Membrane</location>
        <topology evidence="1">Multi-pass membrane protein</topology>
    </subcellularLocation>
</comment>
<evidence type="ECO:0000259" key="10">
    <source>
        <dbReference type="PROSITE" id="PS50893"/>
    </source>
</evidence>